<protein>
    <submittedName>
        <fullName evidence="10">Unannotated protein</fullName>
    </submittedName>
</protein>
<feature type="transmembrane region" description="Helical" evidence="8">
    <location>
        <begin position="301"/>
        <end position="323"/>
    </location>
</feature>
<name>A0A6J7EC19_9ZZZZ</name>
<accession>A0A6J7EC19</accession>
<dbReference type="EMBL" id="CAFBLU010000023">
    <property type="protein sequence ID" value="CAB4879298.1"/>
    <property type="molecule type" value="Genomic_DNA"/>
</dbReference>
<dbReference type="AlphaFoldDB" id="A0A6J7EC19"/>
<gene>
    <name evidence="10" type="ORF">UFOPK3444_01241</name>
</gene>
<evidence type="ECO:0000256" key="5">
    <source>
        <dbReference type="ARBA" id="ARBA00022989"/>
    </source>
</evidence>
<keyword evidence="4 8" id="KW-0812">Transmembrane</keyword>
<dbReference type="InterPro" id="IPR038770">
    <property type="entry name" value="Na+/solute_symporter_sf"/>
</dbReference>
<feature type="transmembrane region" description="Helical" evidence="8">
    <location>
        <begin position="103"/>
        <end position="124"/>
    </location>
</feature>
<feature type="transmembrane region" description="Helical" evidence="8">
    <location>
        <begin position="371"/>
        <end position="390"/>
    </location>
</feature>
<keyword evidence="3" id="KW-0050">Antiport</keyword>
<feature type="transmembrane region" description="Helical" evidence="8">
    <location>
        <begin position="17"/>
        <end position="37"/>
    </location>
</feature>
<sequence length="406" mass="42051">MSTLIATTVQSVGVHELVPVVAVAALGAAAGTLAVLAANRGLLIPAVAIELILGVIVGPQVLGLEVTTLTEFFKTVGLGLLFFFAGYEIDFKRIRGGPLNRAGGGWVISLAIAYSAAALLAIAGVVISPLYTGSALATTAIGTLIPILSDSGELKTRLGTNLLAAGAVGEFGPILLLTLLLTTASPLSEAMLMALFIAVAVAVAMLAVRSSQQSVPLLQRSAELSSQIAVRWFFVLVLALVLLAAKLHLDLLIGGFAAGMIARQMLGKAESAVFESKLTAVAFGVFVPFFFVVSGQELDVASLFVSASAMLKVPLFFLLFLVVRGTPALLLYKKELPHSDRVALAFFSATQLPLVLAITTVAHQAGHMRSTTAAALVSAALLSTLFYPLAGLMIKRRDGSAEAATA</sequence>
<feature type="transmembrane region" description="Helical" evidence="8">
    <location>
        <begin position="190"/>
        <end position="208"/>
    </location>
</feature>
<dbReference type="GO" id="GO:0016020">
    <property type="term" value="C:membrane"/>
    <property type="evidence" value="ECO:0007669"/>
    <property type="project" value="UniProtKB-SubCell"/>
</dbReference>
<evidence type="ECO:0000256" key="8">
    <source>
        <dbReference type="SAM" id="Phobius"/>
    </source>
</evidence>
<proteinExistence type="predicted"/>
<dbReference type="Gene3D" id="1.20.1530.20">
    <property type="match status" value="1"/>
</dbReference>
<dbReference type="GO" id="GO:1902600">
    <property type="term" value="P:proton transmembrane transport"/>
    <property type="evidence" value="ECO:0007669"/>
    <property type="project" value="InterPro"/>
</dbReference>
<reference evidence="10" key="1">
    <citation type="submission" date="2020-05" db="EMBL/GenBank/DDBJ databases">
        <authorList>
            <person name="Chiriac C."/>
            <person name="Salcher M."/>
            <person name="Ghai R."/>
            <person name="Kavagutti S V."/>
        </authorList>
    </citation>
    <scope>NUCLEOTIDE SEQUENCE</scope>
</reference>
<keyword evidence="7 8" id="KW-0472">Membrane</keyword>
<feature type="transmembrane region" description="Helical" evidence="8">
    <location>
        <begin position="344"/>
        <end position="365"/>
    </location>
</feature>
<evidence type="ECO:0000256" key="1">
    <source>
        <dbReference type="ARBA" id="ARBA00004141"/>
    </source>
</evidence>
<feature type="transmembrane region" description="Helical" evidence="8">
    <location>
        <begin position="161"/>
        <end position="184"/>
    </location>
</feature>
<feature type="transmembrane region" description="Helical" evidence="8">
    <location>
        <begin position="228"/>
        <end position="245"/>
    </location>
</feature>
<dbReference type="GO" id="GO:0015297">
    <property type="term" value="F:antiporter activity"/>
    <property type="evidence" value="ECO:0007669"/>
    <property type="project" value="UniProtKB-KW"/>
</dbReference>
<evidence type="ECO:0000256" key="3">
    <source>
        <dbReference type="ARBA" id="ARBA00022449"/>
    </source>
</evidence>
<evidence type="ECO:0000256" key="6">
    <source>
        <dbReference type="ARBA" id="ARBA00023065"/>
    </source>
</evidence>
<evidence type="ECO:0000256" key="2">
    <source>
        <dbReference type="ARBA" id="ARBA00022448"/>
    </source>
</evidence>
<dbReference type="PANTHER" id="PTHR43562:SF1">
    <property type="entry name" value="NA(+)_H(+) ANTIPORTER YJBQ-RELATED"/>
    <property type="match status" value="1"/>
</dbReference>
<feature type="domain" description="Cation/H+ exchanger transmembrane" evidence="9">
    <location>
        <begin position="39"/>
        <end position="386"/>
    </location>
</feature>
<feature type="transmembrane region" description="Helical" evidence="8">
    <location>
        <begin position="42"/>
        <end position="60"/>
    </location>
</feature>
<evidence type="ECO:0000313" key="10">
    <source>
        <dbReference type="EMBL" id="CAB4879298.1"/>
    </source>
</evidence>
<dbReference type="InterPro" id="IPR006153">
    <property type="entry name" value="Cation/H_exchanger_TM"/>
</dbReference>
<feature type="transmembrane region" description="Helical" evidence="8">
    <location>
        <begin position="278"/>
        <end position="295"/>
    </location>
</feature>
<dbReference type="Pfam" id="PF00999">
    <property type="entry name" value="Na_H_Exchanger"/>
    <property type="match status" value="1"/>
</dbReference>
<evidence type="ECO:0000256" key="7">
    <source>
        <dbReference type="ARBA" id="ARBA00023136"/>
    </source>
</evidence>
<feature type="transmembrane region" description="Helical" evidence="8">
    <location>
        <begin position="72"/>
        <end position="91"/>
    </location>
</feature>
<comment type="subcellular location">
    <subcellularLocation>
        <location evidence="1">Membrane</location>
        <topology evidence="1">Multi-pass membrane protein</topology>
    </subcellularLocation>
</comment>
<organism evidence="10">
    <name type="scientific">freshwater metagenome</name>
    <dbReference type="NCBI Taxonomy" id="449393"/>
    <lineage>
        <taxon>unclassified sequences</taxon>
        <taxon>metagenomes</taxon>
        <taxon>ecological metagenomes</taxon>
    </lineage>
</organism>
<keyword evidence="6" id="KW-0406">Ion transport</keyword>
<keyword evidence="5 8" id="KW-1133">Transmembrane helix</keyword>
<dbReference type="PANTHER" id="PTHR43562">
    <property type="entry name" value="NAPA-TYPE SODIUM/HYDROGEN ANTIPORTER"/>
    <property type="match status" value="1"/>
</dbReference>
<feature type="transmembrane region" description="Helical" evidence="8">
    <location>
        <begin position="130"/>
        <end position="149"/>
    </location>
</feature>
<evidence type="ECO:0000256" key="4">
    <source>
        <dbReference type="ARBA" id="ARBA00022692"/>
    </source>
</evidence>
<evidence type="ECO:0000259" key="9">
    <source>
        <dbReference type="Pfam" id="PF00999"/>
    </source>
</evidence>
<keyword evidence="2" id="KW-0813">Transport</keyword>